<accession>A4X049</accession>
<evidence type="ECO:0000259" key="1">
    <source>
        <dbReference type="SMART" id="SM00528"/>
    </source>
</evidence>
<dbReference type="InterPro" id="IPR037150">
    <property type="entry name" value="H-NS_C_dom_sf"/>
</dbReference>
<dbReference type="EMBL" id="CP000663">
    <property type="protein sequence ID" value="ABP73013.1"/>
    <property type="molecule type" value="Genomic_DNA"/>
</dbReference>
<geneLocation type="plasmid" evidence="2">
    <name>pRSPA02</name>
</geneLocation>
<dbReference type="HOGENOM" id="CLU_1123821_0_0_5"/>
<dbReference type="BioCyc" id="RSPH349102:G1G8M-4295-MONOMER"/>
<gene>
    <name evidence="2" type="ordered locus">Rsph17025_4162</name>
</gene>
<dbReference type="Gene3D" id="4.10.430.10">
    <property type="entry name" value="Histone-like protein H-NS, C-terminal domain"/>
    <property type="match status" value="1"/>
</dbReference>
<evidence type="ECO:0000313" key="2">
    <source>
        <dbReference type="EMBL" id="ABP73013.1"/>
    </source>
</evidence>
<keyword evidence="2" id="KW-0614">Plasmid</keyword>
<protein>
    <recommendedName>
        <fullName evidence="1">DNA-binding protein H-NS-like C-terminal domain-containing protein</fullName>
    </recommendedName>
</protein>
<sequence>MAPPGERVRLPPATARFPAVDKGEILNLVNAELASCEAEALPDPFGRMLFPGVVLGDPGPDAQDLPLVGQTLSGYQACPDNFRTSLVAQDFPVVRVCRPKIRADMRQAPREIFRNLATSGIVMPQDAHYAGGQSVQVREYGKLSAIELNDLSLKELKSLQAQIAKAIATHEDRRRRQALEDLESRARQMGFTLAELVGGAPVRKRSAVPAQYANPLDPADTWSGRGRKPRWFLEAIAAGKSPDDLRI</sequence>
<dbReference type="SUPFAM" id="SSF81273">
    <property type="entry name" value="H-NS histone-like proteins"/>
    <property type="match status" value="1"/>
</dbReference>
<name>A4X049_CERS5</name>
<dbReference type="Pfam" id="PF00816">
    <property type="entry name" value="Histone_HNS"/>
    <property type="match status" value="1"/>
</dbReference>
<dbReference type="AlphaFoldDB" id="A4X049"/>
<dbReference type="InterPro" id="IPR027444">
    <property type="entry name" value="H-NS_C_dom"/>
</dbReference>
<proteinExistence type="predicted"/>
<reference evidence="2" key="1">
    <citation type="submission" date="2007-04" db="EMBL/GenBank/DDBJ databases">
        <title>Complete sequence of plasmid pRSPA02 of Rhodobacter sphaeroides ATCC 17025.</title>
        <authorList>
            <consortium name="US DOE Joint Genome Institute"/>
            <person name="Copeland A."/>
            <person name="Lucas S."/>
            <person name="Lapidus A."/>
            <person name="Barry K."/>
            <person name="Detter J.C."/>
            <person name="Glavina del Rio T."/>
            <person name="Hammon N."/>
            <person name="Israni S."/>
            <person name="Dalin E."/>
            <person name="Tice H."/>
            <person name="Pitluck S."/>
            <person name="Chertkov O."/>
            <person name="Brettin T."/>
            <person name="Bruce D."/>
            <person name="Han C."/>
            <person name="Schmutz J."/>
            <person name="Larimer F."/>
            <person name="Land M."/>
            <person name="Hauser L."/>
            <person name="Kyrpides N."/>
            <person name="Kim E."/>
            <person name="Richardson P."/>
            <person name="Mackenzie C."/>
            <person name="Choudhary M."/>
            <person name="Donohue T.J."/>
            <person name="Kaplan S."/>
        </authorList>
    </citation>
    <scope>NUCLEOTIDE SEQUENCE [LARGE SCALE GENOMIC DNA]</scope>
    <source>
        <strain evidence="2">ATCC 17025</strain>
        <plasmid evidence="2">pRSPA02</plasmid>
    </source>
</reference>
<organism evidence="2">
    <name type="scientific">Cereibacter sphaeroides (strain ATCC 17025 / ATH 2.4.3)</name>
    <name type="common">Rhodobacter sphaeroides</name>
    <dbReference type="NCBI Taxonomy" id="349102"/>
    <lineage>
        <taxon>Bacteria</taxon>
        <taxon>Pseudomonadati</taxon>
        <taxon>Pseudomonadota</taxon>
        <taxon>Alphaproteobacteria</taxon>
        <taxon>Rhodobacterales</taxon>
        <taxon>Paracoccaceae</taxon>
        <taxon>Cereibacter</taxon>
    </lineage>
</organism>
<dbReference type="SMART" id="SM00528">
    <property type="entry name" value="HNS"/>
    <property type="match status" value="1"/>
</dbReference>
<dbReference type="GO" id="GO:0003677">
    <property type="term" value="F:DNA binding"/>
    <property type="evidence" value="ECO:0007669"/>
    <property type="project" value="InterPro"/>
</dbReference>
<dbReference type="KEGG" id="rsq:Rsph17025_4162"/>
<feature type="domain" description="DNA-binding protein H-NS-like C-terminal" evidence="1">
    <location>
        <begin position="202"/>
        <end position="247"/>
    </location>
</feature>